<evidence type="ECO:0000256" key="1">
    <source>
        <dbReference type="SAM" id="MobiDB-lite"/>
    </source>
</evidence>
<keyword evidence="3" id="KW-1185">Reference proteome</keyword>
<dbReference type="InterPro" id="IPR012337">
    <property type="entry name" value="RNaseH-like_sf"/>
</dbReference>
<sequence length="702" mass="78681">KMQVQADLCILRLICAGGMVPHLLRNPAWRDLFSTLNPDYKVTSETEFVDTLIPAEAAEVRRLQIEKLRAVDWLLWTFDGSTVRKKDGFYTVHATDPDGESYLIEMLRGDHTEAHTAKWITDKVTPLIEEIGLHNAGGVCSDNTNVTKLARSIIREKISTIIALWDCVHFIHGMIGDITNLPQFVKVRLNLLCAATMVSGRKQVTKIVKATVAHFGKSNKSTHLIHRARTDKGEVANELQKPGTTRFGSMWSTFVSILPYIEIIQTLVRDGKIKFKVCSMFASCSSQGSIDFLRFKTAIEIYINIVGPMIRSLWSLEAARARGSDVFIFWHAIAATLKHLLEQPTSTTGISLTLARRITTIFNRRFKKFFENEFYFVTFCMDPRYPHDSFLKPDPVPPVASISTSSTSARPPVRSATEIYRSAFNHVADYLQEILKELLERLEKDPEHAHPVFVGQDPAVVAEEWYSQLCAFWTGQYPFDLAIRDGDARKWWQTLVGHPLARFLAVTVLKLFSLTVNSMADERTNSMVTWMNSPLRGRQSVQTIQDMVQVGQFHRSQARAEAATKASYHPVVKFRKLDAGKICDVQALERAPADVEDDSGSEDEAEEEEVGLSNDEQVAEPEPMEDDPSSDEDEDEEQTRSVNFVVDRHMDISSSGLLDMLASEKPAPDTSGDKGKKSAAPKGPVTKVSAIDWAAIRKGASM</sequence>
<accession>A0AAD6YJG0</accession>
<evidence type="ECO:0000313" key="2">
    <source>
        <dbReference type="EMBL" id="KAJ7215069.1"/>
    </source>
</evidence>
<dbReference type="Proteomes" id="UP001219525">
    <property type="component" value="Unassembled WGS sequence"/>
</dbReference>
<feature type="compositionally biased region" description="Acidic residues" evidence="1">
    <location>
        <begin position="594"/>
        <end position="610"/>
    </location>
</feature>
<gene>
    <name evidence="2" type="ORF">GGX14DRAFT_359748</name>
</gene>
<evidence type="ECO:0000313" key="3">
    <source>
        <dbReference type="Proteomes" id="UP001219525"/>
    </source>
</evidence>
<dbReference type="AlphaFoldDB" id="A0AAD6YJG0"/>
<feature type="non-terminal residue" evidence="2">
    <location>
        <position position="1"/>
    </location>
</feature>
<name>A0AAD6YJG0_9AGAR</name>
<comment type="caution">
    <text evidence="2">The sequence shown here is derived from an EMBL/GenBank/DDBJ whole genome shotgun (WGS) entry which is preliminary data.</text>
</comment>
<proteinExistence type="predicted"/>
<dbReference type="SUPFAM" id="SSF53098">
    <property type="entry name" value="Ribonuclease H-like"/>
    <property type="match status" value="1"/>
</dbReference>
<protein>
    <submittedName>
        <fullName evidence="2">Ribonuclease H-like domain-containing protein</fullName>
    </submittedName>
</protein>
<feature type="region of interest" description="Disordered" evidence="1">
    <location>
        <begin position="590"/>
        <end position="685"/>
    </location>
</feature>
<feature type="compositionally biased region" description="Acidic residues" evidence="1">
    <location>
        <begin position="617"/>
        <end position="637"/>
    </location>
</feature>
<reference evidence="2" key="1">
    <citation type="submission" date="2023-03" db="EMBL/GenBank/DDBJ databases">
        <title>Massive genome expansion in bonnet fungi (Mycena s.s.) driven by repeated elements and novel gene families across ecological guilds.</title>
        <authorList>
            <consortium name="Lawrence Berkeley National Laboratory"/>
            <person name="Harder C.B."/>
            <person name="Miyauchi S."/>
            <person name="Viragh M."/>
            <person name="Kuo A."/>
            <person name="Thoen E."/>
            <person name="Andreopoulos B."/>
            <person name="Lu D."/>
            <person name="Skrede I."/>
            <person name="Drula E."/>
            <person name="Henrissat B."/>
            <person name="Morin E."/>
            <person name="Kohler A."/>
            <person name="Barry K."/>
            <person name="LaButti K."/>
            <person name="Morin E."/>
            <person name="Salamov A."/>
            <person name="Lipzen A."/>
            <person name="Mereny Z."/>
            <person name="Hegedus B."/>
            <person name="Baldrian P."/>
            <person name="Stursova M."/>
            <person name="Weitz H."/>
            <person name="Taylor A."/>
            <person name="Grigoriev I.V."/>
            <person name="Nagy L.G."/>
            <person name="Martin F."/>
            <person name="Kauserud H."/>
        </authorList>
    </citation>
    <scope>NUCLEOTIDE SEQUENCE</scope>
    <source>
        <strain evidence="2">9144</strain>
    </source>
</reference>
<organism evidence="2 3">
    <name type="scientific">Mycena pura</name>
    <dbReference type="NCBI Taxonomy" id="153505"/>
    <lineage>
        <taxon>Eukaryota</taxon>
        <taxon>Fungi</taxon>
        <taxon>Dikarya</taxon>
        <taxon>Basidiomycota</taxon>
        <taxon>Agaricomycotina</taxon>
        <taxon>Agaricomycetes</taxon>
        <taxon>Agaricomycetidae</taxon>
        <taxon>Agaricales</taxon>
        <taxon>Marasmiineae</taxon>
        <taxon>Mycenaceae</taxon>
        <taxon>Mycena</taxon>
    </lineage>
</organism>
<dbReference type="EMBL" id="JARJCW010000018">
    <property type="protein sequence ID" value="KAJ7215069.1"/>
    <property type="molecule type" value="Genomic_DNA"/>
</dbReference>